<feature type="chain" id="PRO_5047331509" evidence="3">
    <location>
        <begin position="23"/>
        <end position="433"/>
    </location>
</feature>
<dbReference type="EMBL" id="JAJNOC010000002">
    <property type="protein sequence ID" value="MCD2516743.1"/>
    <property type="molecule type" value="Genomic_DNA"/>
</dbReference>
<dbReference type="Gene3D" id="1.20.1600.10">
    <property type="entry name" value="Outer membrane efflux proteins (OEP)"/>
    <property type="match status" value="1"/>
</dbReference>
<dbReference type="InterPro" id="IPR003423">
    <property type="entry name" value="OMP_efflux"/>
</dbReference>
<protein>
    <submittedName>
        <fullName evidence="4">TolC family protein</fullName>
    </submittedName>
</protein>
<keyword evidence="2" id="KW-0175">Coiled coil</keyword>
<keyword evidence="3" id="KW-0732">Signal</keyword>
<accession>A0ABS8Q4R4</accession>
<feature type="signal peptide" evidence="3">
    <location>
        <begin position="1"/>
        <end position="22"/>
    </location>
</feature>
<dbReference type="InterPro" id="IPR010131">
    <property type="entry name" value="MdtP/NodT-like"/>
</dbReference>
<name>A0ABS8Q4R4_9BURK</name>
<proteinExistence type="inferred from homology"/>
<organism evidence="4 5">
    <name type="scientific">Massilia phyllostachyos</name>
    <dbReference type="NCBI Taxonomy" id="2898585"/>
    <lineage>
        <taxon>Bacteria</taxon>
        <taxon>Pseudomonadati</taxon>
        <taxon>Pseudomonadota</taxon>
        <taxon>Betaproteobacteria</taxon>
        <taxon>Burkholderiales</taxon>
        <taxon>Oxalobacteraceae</taxon>
        <taxon>Telluria group</taxon>
        <taxon>Massilia</taxon>
    </lineage>
</organism>
<reference evidence="4" key="1">
    <citation type="submission" date="2021-11" db="EMBL/GenBank/DDBJ databases">
        <title>The complete genome of Massilia sp sp. G4R7.</title>
        <authorList>
            <person name="Liu L."/>
            <person name="Yue J."/>
            <person name="Yuan J."/>
            <person name="Yang F."/>
            <person name="Li L."/>
        </authorList>
    </citation>
    <scope>NUCLEOTIDE SEQUENCE</scope>
    <source>
        <strain evidence="4">G4R7</strain>
    </source>
</reference>
<dbReference type="RefSeq" id="WP_231058044.1">
    <property type="nucleotide sequence ID" value="NZ_JAJNOC010000002.1"/>
</dbReference>
<evidence type="ECO:0000256" key="3">
    <source>
        <dbReference type="SAM" id="SignalP"/>
    </source>
</evidence>
<evidence type="ECO:0000256" key="1">
    <source>
        <dbReference type="ARBA" id="ARBA00007613"/>
    </source>
</evidence>
<dbReference type="Proteomes" id="UP001179361">
    <property type="component" value="Unassembled WGS sequence"/>
</dbReference>
<gene>
    <name evidence="4" type="ORF">LQ564_10530</name>
</gene>
<dbReference type="PANTHER" id="PTHR30203">
    <property type="entry name" value="OUTER MEMBRANE CATION EFFLUX PROTEIN"/>
    <property type="match status" value="1"/>
</dbReference>
<sequence>MHLKYYVLGAAALFAQTLPAAAQVSAQPAESLPSVQRAGSPGAALTLDQAIAKAFAANPGLRAAALDIAIAAGARRQAGVFPNPEVSFVREGTQRGTRTQTVQLSQVLELGGKRSARIKLADSERSLAAGNLDVARTDLRAEVTTAYFDALAAQERAQLAQASLDVASKAAGAASKRVAAGRVSPLEEDRASVAQAGARVDLAQAQSEWKVALTKLAAYWGDTSPAPASLAIPELDLAPAPALDEFERRLENLPQMRRARLQVQREQAQVGVDRAQRMPDLTLIVGSKKDDEIGRSQTVLGISVPLPLFNRNQGSLQASLARSEKAQAELEAERVRLRQELASTHQRAQLAREQVRTMREEILPAAQRVFDKTVTGFEAGKFGFLDVLEAQRTLLSTRTQYLQVLYERYRALADLGRYASSDAGTLPDNRNTP</sequence>
<evidence type="ECO:0000313" key="5">
    <source>
        <dbReference type="Proteomes" id="UP001179361"/>
    </source>
</evidence>
<evidence type="ECO:0000256" key="2">
    <source>
        <dbReference type="SAM" id="Coils"/>
    </source>
</evidence>
<feature type="coiled-coil region" evidence="2">
    <location>
        <begin position="318"/>
        <end position="361"/>
    </location>
</feature>
<dbReference type="Pfam" id="PF02321">
    <property type="entry name" value="OEP"/>
    <property type="match status" value="2"/>
</dbReference>
<comment type="similarity">
    <text evidence="1">Belongs to the outer membrane factor (OMF) (TC 1.B.17) family.</text>
</comment>
<keyword evidence="5" id="KW-1185">Reference proteome</keyword>
<dbReference type="SUPFAM" id="SSF56954">
    <property type="entry name" value="Outer membrane efflux proteins (OEP)"/>
    <property type="match status" value="1"/>
</dbReference>
<evidence type="ECO:0000313" key="4">
    <source>
        <dbReference type="EMBL" id="MCD2516743.1"/>
    </source>
</evidence>
<comment type="caution">
    <text evidence="4">The sequence shown here is derived from an EMBL/GenBank/DDBJ whole genome shotgun (WGS) entry which is preliminary data.</text>
</comment>
<dbReference type="PANTHER" id="PTHR30203:SF24">
    <property type="entry name" value="BLR4935 PROTEIN"/>
    <property type="match status" value="1"/>
</dbReference>